<organism evidence="2 3">
    <name type="scientific">Cichlidogyrus casuarinus</name>
    <dbReference type="NCBI Taxonomy" id="1844966"/>
    <lineage>
        <taxon>Eukaryota</taxon>
        <taxon>Metazoa</taxon>
        <taxon>Spiralia</taxon>
        <taxon>Lophotrochozoa</taxon>
        <taxon>Platyhelminthes</taxon>
        <taxon>Monogenea</taxon>
        <taxon>Monopisthocotylea</taxon>
        <taxon>Dactylogyridea</taxon>
        <taxon>Ancyrocephalidae</taxon>
        <taxon>Cichlidogyrus</taxon>
    </lineage>
</organism>
<sequence length="471" mass="52478">MVTVIGANFRRNFQFPAGGENVLTKLTINDLLADTMYEVGVSQRNQLGETSPDSKYQRFKTLSLNVGISHEVTNETLLIEWPRKENMCFLVERKSSFEWEKSGKICPHLDDRDSLKDDMNKRIFLTEGQQQDEPTPIDPLFGGWNRFESSLSRVMTVDRQARRLNTTLYINPNYLYRFKSCLSENDKMCSEPQFIGSARAVSKVSSVYLATICGIFLAVSTLCAVLIWAMCSRFNWKKEKKMPVYTNATQVPLRMQSEGFENASSCAYEMTPMTQPISLSGVASSAYFSPRQSYMLGSPGLSIDFSNSGLTTLQRAADTNSCRTLQSSGSIYNCQIHNFTHNMIPYGSNSVCSSSDHNTDLGEYGSQLGVPIKMGDLEFTNSPTTDGYRTTSPYLLLLGPNTGNPISLHPPEVIPTQIISLDSLKVEECHASERSPMVDLQPRLLKVGPGTLSHLESLPIVLTQPSQTSHN</sequence>
<reference evidence="2 3" key="1">
    <citation type="submission" date="2024-11" db="EMBL/GenBank/DDBJ databases">
        <title>Adaptive evolution of stress response genes in parasites aligns with host niche diversity.</title>
        <authorList>
            <person name="Hahn C."/>
            <person name="Resl P."/>
        </authorList>
    </citation>
    <scope>NUCLEOTIDE SEQUENCE [LARGE SCALE GENOMIC DNA]</scope>
    <source>
        <strain evidence="2">EGGRZ-B1_66</strain>
        <tissue evidence="2">Body</tissue>
    </source>
</reference>
<keyword evidence="1" id="KW-1133">Transmembrane helix</keyword>
<proteinExistence type="predicted"/>
<keyword evidence="3" id="KW-1185">Reference proteome</keyword>
<evidence type="ECO:0000256" key="1">
    <source>
        <dbReference type="SAM" id="Phobius"/>
    </source>
</evidence>
<keyword evidence="1" id="KW-0812">Transmembrane</keyword>
<name>A0ABD2Q8Y9_9PLAT</name>
<keyword evidence="1" id="KW-0472">Membrane</keyword>
<accession>A0ABD2Q8Y9</accession>
<comment type="caution">
    <text evidence="2">The sequence shown here is derived from an EMBL/GenBank/DDBJ whole genome shotgun (WGS) entry which is preliminary data.</text>
</comment>
<evidence type="ECO:0008006" key="4">
    <source>
        <dbReference type="Google" id="ProtNLM"/>
    </source>
</evidence>
<protein>
    <recommendedName>
        <fullName evidence="4">Fibronectin type-III domain-containing protein</fullName>
    </recommendedName>
</protein>
<evidence type="ECO:0000313" key="3">
    <source>
        <dbReference type="Proteomes" id="UP001626550"/>
    </source>
</evidence>
<gene>
    <name evidence="2" type="ORF">Ciccas_006178</name>
</gene>
<feature type="transmembrane region" description="Helical" evidence="1">
    <location>
        <begin position="207"/>
        <end position="231"/>
    </location>
</feature>
<dbReference type="EMBL" id="JBJKFK010000805">
    <property type="protein sequence ID" value="KAL3315191.1"/>
    <property type="molecule type" value="Genomic_DNA"/>
</dbReference>
<dbReference type="Proteomes" id="UP001626550">
    <property type="component" value="Unassembled WGS sequence"/>
</dbReference>
<dbReference type="AlphaFoldDB" id="A0ABD2Q8Y9"/>
<evidence type="ECO:0000313" key="2">
    <source>
        <dbReference type="EMBL" id="KAL3315191.1"/>
    </source>
</evidence>